<dbReference type="InterPro" id="IPR013785">
    <property type="entry name" value="Aldolase_TIM"/>
</dbReference>
<evidence type="ECO:0000313" key="9">
    <source>
        <dbReference type="Proteomes" id="UP000824469"/>
    </source>
</evidence>
<gene>
    <name evidence="8" type="ORF">KI387_032728</name>
</gene>
<dbReference type="PANTHER" id="PTHR22893:SF91">
    <property type="entry name" value="NADPH DEHYDROGENASE 2-RELATED"/>
    <property type="match status" value="1"/>
</dbReference>
<accession>A0AA38F471</accession>
<dbReference type="InterPro" id="IPR008546">
    <property type="entry name" value="VAN3-bd-like_auxin_canal"/>
</dbReference>
<protein>
    <recommendedName>
        <fullName evidence="10">NADH:flavin oxidoreductase/NADH oxidase N-terminal domain-containing protein</fullName>
    </recommendedName>
</protein>
<feature type="domain" description="VAN3-binding protein-like auxin canalisation" evidence="7">
    <location>
        <begin position="1"/>
        <end position="26"/>
    </location>
</feature>
<comment type="similarity">
    <text evidence="2">Belongs to the NADH:flavin oxidoreductase/NADH oxidase family.</text>
</comment>
<evidence type="ECO:0000256" key="3">
    <source>
        <dbReference type="ARBA" id="ARBA00022630"/>
    </source>
</evidence>
<sequence length="135" mass="15174">MVMASTTTLVAAQCAEVAEYMGAEKRMMNWIGLQTRLEYGQSSRLNGRSLLLKSFMIKEAFSFANCDIAEDILSIFLSPHRGFDGIELHGAHGFIIHQFMKDNANDHYGRTMENRCKFGLEIVEAVVDEIGTKHV</sequence>
<dbReference type="Proteomes" id="UP000824469">
    <property type="component" value="Unassembled WGS sequence"/>
</dbReference>
<dbReference type="PANTHER" id="PTHR22893">
    <property type="entry name" value="NADH OXIDOREDUCTASE-RELATED"/>
    <property type="match status" value="1"/>
</dbReference>
<keyword evidence="5" id="KW-0521">NADP</keyword>
<proteinExistence type="inferred from homology"/>
<evidence type="ECO:0000256" key="5">
    <source>
        <dbReference type="ARBA" id="ARBA00022857"/>
    </source>
</evidence>
<evidence type="ECO:0000256" key="4">
    <source>
        <dbReference type="ARBA" id="ARBA00022643"/>
    </source>
</evidence>
<dbReference type="AlphaFoldDB" id="A0AA38F471"/>
<organism evidence="8 9">
    <name type="scientific">Taxus chinensis</name>
    <name type="common">Chinese yew</name>
    <name type="synonym">Taxus wallichiana var. chinensis</name>
    <dbReference type="NCBI Taxonomy" id="29808"/>
    <lineage>
        <taxon>Eukaryota</taxon>
        <taxon>Viridiplantae</taxon>
        <taxon>Streptophyta</taxon>
        <taxon>Embryophyta</taxon>
        <taxon>Tracheophyta</taxon>
        <taxon>Spermatophyta</taxon>
        <taxon>Pinopsida</taxon>
        <taxon>Pinidae</taxon>
        <taxon>Conifers II</taxon>
        <taxon>Cupressales</taxon>
        <taxon>Taxaceae</taxon>
        <taxon>Taxus</taxon>
    </lineage>
</organism>
<comment type="caution">
    <text evidence="8">The sequence shown here is derived from an EMBL/GenBank/DDBJ whole genome shotgun (WGS) entry which is preliminary data.</text>
</comment>
<dbReference type="Pfam" id="PF00724">
    <property type="entry name" value="Oxidored_FMN"/>
    <property type="match status" value="1"/>
</dbReference>
<dbReference type="EMBL" id="JAHRHJ020003813">
    <property type="protein sequence ID" value="KAH9288611.1"/>
    <property type="molecule type" value="Genomic_DNA"/>
</dbReference>
<evidence type="ECO:0000259" key="6">
    <source>
        <dbReference type="Pfam" id="PF00724"/>
    </source>
</evidence>
<keyword evidence="4" id="KW-0288">FMN</keyword>
<dbReference type="Pfam" id="PF05703">
    <property type="entry name" value="Auxin_canalis"/>
    <property type="match status" value="1"/>
</dbReference>
<feature type="domain" description="NADH:flavin oxidoreductase/NADH oxidase N-terminal" evidence="6">
    <location>
        <begin position="82"/>
        <end position="133"/>
    </location>
</feature>
<comment type="cofactor">
    <cofactor evidence="1">
        <name>FMN</name>
        <dbReference type="ChEBI" id="CHEBI:58210"/>
    </cofactor>
</comment>
<dbReference type="Gene3D" id="3.20.20.70">
    <property type="entry name" value="Aldolase class I"/>
    <property type="match status" value="1"/>
</dbReference>
<keyword evidence="9" id="KW-1185">Reference proteome</keyword>
<dbReference type="InterPro" id="IPR001155">
    <property type="entry name" value="OxRdtase_FMN_N"/>
</dbReference>
<evidence type="ECO:0008006" key="10">
    <source>
        <dbReference type="Google" id="ProtNLM"/>
    </source>
</evidence>
<dbReference type="GO" id="GO:0016491">
    <property type="term" value="F:oxidoreductase activity"/>
    <property type="evidence" value="ECO:0007669"/>
    <property type="project" value="InterPro"/>
</dbReference>
<evidence type="ECO:0000256" key="2">
    <source>
        <dbReference type="ARBA" id="ARBA00005979"/>
    </source>
</evidence>
<reference evidence="8 9" key="1">
    <citation type="journal article" date="2021" name="Nat. Plants">
        <title>The Taxus genome provides insights into paclitaxel biosynthesis.</title>
        <authorList>
            <person name="Xiong X."/>
            <person name="Gou J."/>
            <person name="Liao Q."/>
            <person name="Li Y."/>
            <person name="Zhou Q."/>
            <person name="Bi G."/>
            <person name="Li C."/>
            <person name="Du R."/>
            <person name="Wang X."/>
            <person name="Sun T."/>
            <person name="Guo L."/>
            <person name="Liang H."/>
            <person name="Lu P."/>
            <person name="Wu Y."/>
            <person name="Zhang Z."/>
            <person name="Ro D.K."/>
            <person name="Shang Y."/>
            <person name="Huang S."/>
            <person name="Yan J."/>
        </authorList>
    </citation>
    <scope>NUCLEOTIDE SEQUENCE [LARGE SCALE GENOMIC DNA]</scope>
    <source>
        <strain evidence="8">Ta-2019</strain>
    </source>
</reference>
<evidence type="ECO:0000259" key="7">
    <source>
        <dbReference type="Pfam" id="PF05703"/>
    </source>
</evidence>
<dbReference type="SUPFAM" id="SSF51395">
    <property type="entry name" value="FMN-linked oxidoreductases"/>
    <property type="match status" value="1"/>
</dbReference>
<evidence type="ECO:0000256" key="1">
    <source>
        <dbReference type="ARBA" id="ARBA00001917"/>
    </source>
</evidence>
<keyword evidence="3" id="KW-0285">Flavoprotein</keyword>
<evidence type="ECO:0000313" key="8">
    <source>
        <dbReference type="EMBL" id="KAH9288611.1"/>
    </source>
</evidence>
<name>A0AA38F471_TAXCH</name>
<dbReference type="InterPro" id="IPR045247">
    <property type="entry name" value="Oye-like"/>
</dbReference>
<dbReference type="GO" id="GO:0010181">
    <property type="term" value="F:FMN binding"/>
    <property type="evidence" value="ECO:0007669"/>
    <property type="project" value="InterPro"/>
</dbReference>